<protein>
    <submittedName>
        <fullName evidence="2">Restriction endonuclease</fullName>
        <ecNumber evidence="2">3.1.21.-</ecNumber>
    </submittedName>
</protein>
<dbReference type="EC" id="3.1.21.-" evidence="2"/>
<evidence type="ECO:0000313" key="2">
    <source>
        <dbReference type="EMBL" id="XBV27678.1"/>
    </source>
</evidence>
<dbReference type="AlphaFoldDB" id="A0AAU7TM05"/>
<sequence length="311" mass="34306">MKKSAEFEQLVAKIVAELETTAVVTWDDHIVGKLSGRSRQIDVSIRRQDPDFLGIIDAKDYSTRPATIERIDALTGVMRDVEAQYGALVCSGGFSKSIYDYARNCGVSLFNVHDAQSANWSLELQIPIVWTELTPLVQITGEAYFEAGDQVPDNFPMTTDNGRTIINPLATFERRWNDGSLPQETGIIHRVGSAQPVQAMVLDASNDHQLRPVSGYGFVYTVQAKAWLGKFQPEECRGLVDYLDGEAFHASYLPDSAVPLQRDDEWMPIVDHDQLAITSRGTVAVCTAPVLISDAKMINPSVTYLGPGRKG</sequence>
<dbReference type="GO" id="GO:0009307">
    <property type="term" value="P:DNA restriction-modification system"/>
    <property type="evidence" value="ECO:0007669"/>
    <property type="project" value="InterPro"/>
</dbReference>
<reference evidence="2" key="1">
    <citation type="submission" date="2024-06" db="EMBL/GenBank/DDBJ databases">
        <title>Kribbella sp. strain HUAS MG21 genome sequences.</title>
        <authorList>
            <person name="Mo P."/>
        </authorList>
    </citation>
    <scope>NUCLEOTIDE SEQUENCE</scope>
    <source>
        <strain evidence="2">HUAS MG21</strain>
    </source>
</reference>
<dbReference type="InterPro" id="IPR007560">
    <property type="entry name" value="Restrct_endonuc_IV_Mrr"/>
</dbReference>
<dbReference type="InterPro" id="IPR011335">
    <property type="entry name" value="Restrct_endonuc-II-like"/>
</dbReference>
<evidence type="ECO:0000259" key="1">
    <source>
        <dbReference type="Pfam" id="PF04471"/>
    </source>
</evidence>
<accession>A0AAU7TM05</accession>
<keyword evidence="2" id="KW-0540">Nuclease</keyword>
<keyword evidence="2" id="KW-0378">Hydrolase</keyword>
<dbReference type="GO" id="GO:0016787">
    <property type="term" value="F:hydrolase activity"/>
    <property type="evidence" value="ECO:0007669"/>
    <property type="project" value="UniProtKB-KW"/>
</dbReference>
<dbReference type="SUPFAM" id="SSF52980">
    <property type="entry name" value="Restriction endonuclease-like"/>
    <property type="match status" value="1"/>
</dbReference>
<dbReference type="EMBL" id="CP158165">
    <property type="protein sequence ID" value="XBV27678.1"/>
    <property type="molecule type" value="Genomic_DNA"/>
</dbReference>
<dbReference type="RefSeq" id="WP_350280461.1">
    <property type="nucleotide sequence ID" value="NZ_CP158165.1"/>
</dbReference>
<name>A0AAU7TM05_9ACTN</name>
<dbReference type="Pfam" id="PF04471">
    <property type="entry name" value="Mrr_cat"/>
    <property type="match status" value="1"/>
</dbReference>
<dbReference type="GO" id="GO:0003677">
    <property type="term" value="F:DNA binding"/>
    <property type="evidence" value="ECO:0007669"/>
    <property type="project" value="InterPro"/>
</dbReference>
<gene>
    <name evidence="2" type="ORF">ABN611_14910</name>
</gene>
<feature type="domain" description="Restriction endonuclease type IV Mrr" evidence="1">
    <location>
        <begin position="5"/>
        <end position="111"/>
    </location>
</feature>
<proteinExistence type="predicted"/>
<keyword evidence="2" id="KW-0255">Endonuclease</keyword>
<organism evidence="2">
    <name type="scientific">Kribbella sp. HUAS MG21</name>
    <dbReference type="NCBI Taxonomy" id="3160966"/>
    <lineage>
        <taxon>Bacteria</taxon>
        <taxon>Bacillati</taxon>
        <taxon>Actinomycetota</taxon>
        <taxon>Actinomycetes</taxon>
        <taxon>Propionibacteriales</taxon>
        <taxon>Kribbellaceae</taxon>
        <taxon>Kribbella</taxon>
    </lineage>
</organism>
<dbReference type="GO" id="GO:0004519">
    <property type="term" value="F:endonuclease activity"/>
    <property type="evidence" value="ECO:0007669"/>
    <property type="project" value="UniProtKB-KW"/>
</dbReference>